<dbReference type="AlphaFoldDB" id="A0A9X9WIQ7"/>
<reference evidence="3" key="1">
    <citation type="submission" date="2020-01" db="EMBL/GenBank/DDBJ databases">
        <authorList>
            <person name="Rat A."/>
        </authorList>
    </citation>
    <scope>NUCLEOTIDE SEQUENCE</scope>
    <source>
        <strain evidence="3">LMG 31161</strain>
    </source>
</reference>
<accession>A0A9X9WIQ7</accession>
<protein>
    <submittedName>
        <fullName evidence="3">Uncharacterized protein</fullName>
    </submittedName>
</protein>
<gene>
    <name evidence="4" type="ORF">GWK15_07125</name>
    <name evidence="3" type="ORF">GXW75_13230</name>
</gene>
<proteinExistence type="predicted"/>
<evidence type="ECO:0000313" key="3">
    <source>
        <dbReference type="EMBL" id="MBR0660217.1"/>
    </source>
</evidence>
<reference evidence="3" key="3">
    <citation type="journal article" date="2021" name="Syst. Appl. Microbiol.">
        <title>Roseomonas hellenica sp. nov., isolated from roots of wild-growing Alkanna tinctoria.</title>
        <authorList>
            <person name="Rat A."/>
            <person name="Naranjo H.D."/>
            <person name="Lebbe L."/>
            <person name="Cnockaert M."/>
            <person name="Krigas N."/>
            <person name="Grigoriadou K."/>
            <person name="Maloupa E."/>
            <person name="Willems A."/>
        </authorList>
    </citation>
    <scope>NUCLEOTIDE SEQUENCE</scope>
    <source>
        <strain evidence="3">LMG 31161</strain>
    </source>
</reference>
<dbReference type="RefSeq" id="WP_168040571.1">
    <property type="nucleotide sequence ID" value="NZ_JAAEDK010000027.1"/>
</dbReference>
<reference evidence="4 5" key="2">
    <citation type="submission" date="2020-02" db="EMBL/GenBank/DDBJ databases">
        <authorList>
            <person name="Sun Q."/>
            <person name="Inoue M."/>
        </authorList>
    </citation>
    <scope>NUCLEOTIDE SEQUENCE [LARGE SCALE GENOMIC DNA]</scope>
    <source>
        <strain evidence="4 5">KCTC 22478</strain>
    </source>
</reference>
<keyword evidence="1" id="KW-0175">Coiled coil</keyword>
<comment type="caution">
    <text evidence="3">The sequence shown here is derived from an EMBL/GenBank/DDBJ whole genome shotgun (WGS) entry which is preliminary data.</text>
</comment>
<name>A0A9X9WIQ7_9PROT</name>
<evidence type="ECO:0000256" key="2">
    <source>
        <dbReference type="SAM" id="MobiDB-lite"/>
    </source>
</evidence>
<dbReference type="EMBL" id="JAAEDK010000027">
    <property type="protein sequence ID" value="MBR0660217.1"/>
    <property type="molecule type" value="Genomic_DNA"/>
</dbReference>
<feature type="region of interest" description="Disordered" evidence="2">
    <location>
        <begin position="1"/>
        <end position="31"/>
    </location>
</feature>
<feature type="coiled-coil region" evidence="1">
    <location>
        <begin position="47"/>
        <end position="81"/>
    </location>
</feature>
<keyword evidence="5" id="KW-1185">Reference proteome</keyword>
<evidence type="ECO:0000313" key="5">
    <source>
        <dbReference type="Proteomes" id="UP000746741"/>
    </source>
</evidence>
<evidence type="ECO:0000256" key="1">
    <source>
        <dbReference type="SAM" id="Coils"/>
    </source>
</evidence>
<organism evidence="3 6">
    <name type="scientific">Neoroseomonas oryzicola</name>
    <dbReference type="NCBI Taxonomy" id="535904"/>
    <lineage>
        <taxon>Bacteria</taxon>
        <taxon>Pseudomonadati</taxon>
        <taxon>Pseudomonadota</taxon>
        <taxon>Alphaproteobacteria</taxon>
        <taxon>Acetobacterales</taxon>
        <taxon>Acetobacteraceae</taxon>
        <taxon>Neoroseomonas</taxon>
    </lineage>
</organism>
<evidence type="ECO:0000313" key="4">
    <source>
        <dbReference type="EMBL" id="NKE16708.1"/>
    </source>
</evidence>
<evidence type="ECO:0000313" key="6">
    <source>
        <dbReference type="Proteomes" id="UP001138708"/>
    </source>
</evidence>
<sequence>MTRGTTVLTDDRPTPEQKRDRAEGHLAETRRLHAAALAEERLIRRRLEEAQSLVAQRRDEIMAAEVNLDVAEAALREAQGQ</sequence>
<feature type="compositionally biased region" description="Basic and acidic residues" evidence="2">
    <location>
        <begin position="9"/>
        <end position="31"/>
    </location>
</feature>
<dbReference type="Proteomes" id="UP000746741">
    <property type="component" value="Unassembled WGS sequence"/>
</dbReference>
<dbReference type="EMBL" id="JAAVUP010000002">
    <property type="protein sequence ID" value="NKE16708.1"/>
    <property type="molecule type" value="Genomic_DNA"/>
</dbReference>
<dbReference type="Proteomes" id="UP001138708">
    <property type="component" value="Unassembled WGS sequence"/>
</dbReference>